<protein>
    <submittedName>
        <fullName evidence="2">Uncharacterized protein</fullName>
    </submittedName>
</protein>
<reference evidence="2" key="1">
    <citation type="submission" date="2022-01" db="EMBL/GenBank/DDBJ databases">
        <title>Draft Genome Sequences of Seven Type Strains of the Genus Streptomyces.</title>
        <authorList>
            <person name="Aziz S."/>
            <person name="Coretto E."/>
            <person name="Chronakova A."/>
            <person name="Sproer C."/>
            <person name="Huber K."/>
            <person name="Nouioui I."/>
            <person name="Gross H."/>
        </authorList>
    </citation>
    <scope>NUCLEOTIDE SEQUENCE</scope>
    <source>
        <strain evidence="2">DSM 103493</strain>
    </source>
</reference>
<name>A0A9X1PXD7_STRM4</name>
<dbReference type="AlphaFoldDB" id="A0A9X1PXD7"/>
<evidence type="ECO:0000313" key="3">
    <source>
        <dbReference type="Proteomes" id="UP001139384"/>
    </source>
</evidence>
<comment type="caution">
    <text evidence="2">The sequence shown here is derived from an EMBL/GenBank/DDBJ whole genome shotgun (WGS) entry which is preliminary data.</text>
</comment>
<feature type="compositionally biased region" description="Basic and acidic residues" evidence="1">
    <location>
        <begin position="411"/>
        <end position="422"/>
    </location>
</feature>
<gene>
    <name evidence="2" type="ORF">L0P92_12175</name>
</gene>
<dbReference type="Gene3D" id="3.30.590.20">
    <property type="match status" value="1"/>
</dbReference>
<dbReference type="EMBL" id="JAKEIP010000034">
    <property type="protein sequence ID" value="MCF1594319.1"/>
    <property type="molecule type" value="Genomic_DNA"/>
</dbReference>
<evidence type="ECO:0000256" key="1">
    <source>
        <dbReference type="SAM" id="MobiDB-lite"/>
    </source>
</evidence>
<proteinExistence type="predicted"/>
<accession>A0A9X1PXD7</accession>
<dbReference type="InterPro" id="IPR014746">
    <property type="entry name" value="Gln_synth/guanido_kin_cat_dom"/>
</dbReference>
<dbReference type="SUPFAM" id="SSF55931">
    <property type="entry name" value="Glutamine synthetase/guanido kinase"/>
    <property type="match status" value="1"/>
</dbReference>
<feature type="region of interest" description="Disordered" evidence="1">
    <location>
        <begin position="394"/>
        <end position="507"/>
    </location>
</feature>
<dbReference type="GO" id="GO:0003824">
    <property type="term" value="F:catalytic activity"/>
    <property type="evidence" value="ECO:0007669"/>
    <property type="project" value="InterPro"/>
</dbReference>
<keyword evidence="3" id="KW-1185">Reference proteome</keyword>
<evidence type="ECO:0000313" key="2">
    <source>
        <dbReference type="EMBL" id="MCF1594319.1"/>
    </source>
</evidence>
<sequence>MLVSLTVVGAARQSFTKTLAVTGADAQAVVASAWPPAAPPGLTARTEADPRHPGLVRVTQEGLWLGSPAARDEAFGYLLAQLQALADAARRLGGVLHAPGVSLGPSSPPAAGDTHTLYVTDAAEQEVLVNLLRRYSPALIALCGRGTVGPQPDRVGSRWLTDSREHLTTRYLASADPRHLEHVRADIRRRDGIADLTRMDVAPVPETDGRPAAVLVRCIDAQLSVTDLRAQALLLAALALYARRKVRAGNREGNIPQAVLEKNRARAVTQGLRARFLPEGDRAGRAADTVPARESVRRLLDELLLPLGRLEAAPEELVPLLVPVEGPDTGLPPTRSQDVLTAAARRGPHELAARAELLLFDPRPGGLLLESLRQEAPGGIELLLGSWTRRLARAEDTRRSGSGGGRRKGGEKRGEKTPRGGSDRATASGNHGRRSGRPDRTGQNQRGNPRRNRGDQDRGRDRKGGQQRTRGGSGDGGATARDSRRGREPGGPAGPEPGTPRSGMSDT</sequence>
<dbReference type="RefSeq" id="WP_234762580.1">
    <property type="nucleotide sequence ID" value="NZ_JAKEIP010000034.1"/>
</dbReference>
<feature type="compositionally biased region" description="Basic and acidic residues" evidence="1">
    <location>
        <begin position="452"/>
        <end position="464"/>
    </location>
</feature>
<organism evidence="2 3">
    <name type="scientific">Streptomyces muensis</name>
    <dbReference type="NCBI Taxonomy" id="1077944"/>
    <lineage>
        <taxon>Bacteria</taxon>
        <taxon>Bacillati</taxon>
        <taxon>Actinomycetota</taxon>
        <taxon>Actinomycetes</taxon>
        <taxon>Kitasatosporales</taxon>
        <taxon>Streptomycetaceae</taxon>
        <taxon>Streptomyces</taxon>
    </lineage>
</organism>
<dbReference type="Proteomes" id="UP001139384">
    <property type="component" value="Unassembled WGS sequence"/>
</dbReference>